<proteinExistence type="predicted"/>
<dbReference type="RefSeq" id="WP_316257678.1">
    <property type="nucleotide sequence ID" value="NZ_CP132450.1"/>
</dbReference>
<accession>A0ABZ0CJG0</accession>
<sequence>MKKFLIPVYFLLFYGCSTVSLLEIPEKDKINLTVLSSLMNYPDLKISNFKIKDYEHLHHLYNFESLNDAKNNSAYICVDESNFNNNIDFIKDLFIYNKKLYRILIAYSLTQGASFKAEVLSYLEKQKIMKNFSLKINFPTTKKFMDNKYWIVIAKNHLDSLIKSKNYLILANVKMEYILKKFLI</sequence>
<keyword evidence="2" id="KW-1185">Reference proteome</keyword>
<gene>
    <name evidence="1" type="ORF">QIA00_04370</name>
</gene>
<evidence type="ECO:0000313" key="1">
    <source>
        <dbReference type="EMBL" id="WNY64482.1"/>
    </source>
</evidence>
<protein>
    <recommendedName>
        <fullName evidence="3">Lipoprotein</fullName>
    </recommendedName>
</protein>
<evidence type="ECO:0008006" key="3">
    <source>
        <dbReference type="Google" id="ProtNLM"/>
    </source>
</evidence>
<organism evidence="1 2">
    <name type="scientific">Borreliella americana</name>
    <dbReference type="NCBI Taxonomy" id="478807"/>
    <lineage>
        <taxon>Bacteria</taxon>
        <taxon>Pseudomonadati</taxon>
        <taxon>Spirochaetota</taxon>
        <taxon>Spirochaetia</taxon>
        <taxon>Spirochaetales</taxon>
        <taxon>Borreliaceae</taxon>
        <taxon>Borreliella</taxon>
    </lineage>
</organism>
<dbReference type="PROSITE" id="PS51257">
    <property type="entry name" value="PROKAR_LIPOPROTEIN"/>
    <property type="match status" value="1"/>
</dbReference>
<geneLocation type="plasmid" evidence="1 2">
    <name>cp26</name>
</geneLocation>
<keyword evidence="1" id="KW-0614">Plasmid</keyword>
<dbReference type="Proteomes" id="UP001305925">
    <property type="component" value="Plasmid cp26"/>
</dbReference>
<evidence type="ECO:0000313" key="2">
    <source>
        <dbReference type="Proteomes" id="UP001305925"/>
    </source>
</evidence>
<name>A0ABZ0CJG0_9SPIR</name>
<dbReference type="EMBL" id="CP132450">
    <property type="protein sequence ID" value="WNY64482.1"/>
    <property type="molecule type" value="Genomic_DNA"/>
</dbReference>
<reference evidence="1" key="1">
    <citation type="submission" date="2023-07" db="EMBL/GenBank/DDBJ databases">
        <title>Genome sequencing of multiple Borrelia sensu lato isolates.</title>
        <authorList>
            <person name="Mongodin E.F."/>
            <person name="Rudenko N."/>
            <person name="Fraser C.M."/>
            <person name="Schutzer S."/>
            <person name="Luft B."/>
            <person name="Morgan R."/>
            <person name="Chastens S."/>
            <person name="Qiu W."/>
        </authorList>
    </citation>
    <scope>NUCLEOTIDE SEQUENCE [LARGE SCALE GENOMIC DNA]</scope>
    <source>
        <strain evidence="1">SCW30h</strain>
    </source>
</reference>